<proteinExistence type="predicted"/>
<gene>
    <name evidence="2" type="ORF">MSAN_01330800</name>
</gene>
<sequence>MLAGVESATDVADRERLEVLNFLVQHLWMPARLLRSHPETSGEGDLPPLTTFSLLSSFTTRGTSHDLQPPSTGYGATLEQGSKAPPKAALRQFTSALDFRSGSPTSTSGFVSCWTNLGGSRTREDCCTQEVSELEIVEWDGTAPSARRWSTNAGASVPRSLRCWATSEQGSKAPSMAALRQLIFALDFGLRPPASTPRLILARIINLGGRLISFLILRRFPPLFTTPQRPAWTTAGNFWCLFAPSPTYDRKNLPMVPGCERLQWLPFPGPVSMPEASICSGLEIIRADELERADLHAARLQDSRNSPKFPTRRVHDCEQRQYLIIQTTADPNAPTTHPLFLNHLGSFTHSANIPTALVPARARASLGLPTVFAIASGSTNSPVCRRLRDTYATGNLRQRNDVAPDFLRLGAVIYHWHIRCAGLASSDRLQTPSRLVQVTGDSTPRLRTPWYLRRPCHRPASSPFVALPIRRLCHSVTLHRAATSLSTANSDQFFESCPVLGKAHKKAGSASARAYRSMAAAPMPNSARRHETARSPSFPSYMVLLPCFRFSASAFVAVADDLRLHPSLRSQPISEAQTPCLANGGWRLGSLYTCIPRRWPWFFEPLLFKIQFLSVRPHHSVRKASSLDSALGLWAYRCPLSSEPKDHIRPITSAFVLVSPDIHFL</sequence>
<dbReference type="Proteomes" id="UP000623467">
    <property type="component" value="Unassembled WGS sequence"/>
</dbReference>
<accession>A0A8H6YG42</accession>
<evidence type="ECO:0000256" key="1">
    <source>
        <dbReference type="SAM" id="MobiDB-lite"/>
    </source>
</evidence>
<organism evidence="2 3">
    <name type="scientific">Mycena sanguinolenta</name>
    <dbReference type="NCBI Taxonomy" id="230812"/>
    <lineage>
        <taxon>Eukaryota</taxon>
        <taxon>Fungi</taxon>
        <taxon>Dikarya</taxon>
        <taxon>Basidiomycota</taxon>
        <taxon>Agaricomycotina</taxon>
        <taxon>Agaricomycetes</taxon>
        <taxon>Agaricomycetidae</taxon>
        <taxon>Agaricales</taxon>
        <taxon>Marasmiineae</taxon>
        <taxon>Mycenaceae</taxon>
        <taxon>Mycena</taxon>
    </lineage>
</organism>
<feature type="region of interest" description="Disordered" evidence="1">
    <location>
        <begin position="60"/>
        <end position="81"/>
    </location>
</feature>
<name>A0A8H6YG42_9AGAR</name>
<keyword evidence="3" id="KW-1185">Reference proteome</keyword>
<comment type="caution">
    <text evidence="2">The sequence shown here is derived from an EMBL/GenBank/DDBJ whole genome shotgun (WGS) entry which is preliminary data.</text>
</comment>
<evidence type="ECO:0000313" key="2">
    <source>
        <dbReference type="EMBL" id="KAF7357350.1"/>
    </source>
</evidence>
<feature type="compositionally biased region" description="Polar residues" evidence="1">
    <location>
        <begin position="61"/>
        <end position="71"/>
    </location>
</feature>
<dbReference type="EMBL" id="JACAZH010000010">
    <property type="protein sequence ID" value="KAF7357350.1"/>
    <property type="molecule type" value="Genomic_DNA"/>
</dbReference>
<protein>
    <submittedName>
        <fullName evidence="2">Uncharacterized protein</fullName>
    </submittedName>
</protein>
<evidence type="ECO:0000313" key="3">
    <source>
        <dbReference type="Proteomes" id="UP000623467"/>
    </source>
</evidence>
<dbReference type="AlphaFoldDB" id="A0A8H6YG42"/>
<reference evidence="2" key="1">
    <citation type="submission" date="2020-05" db="EMBL/GenBank/DDBJ databases">
        <title>Mycena genomes resolve the evolution of fungal bioluminescence.</title>
        <authorList>
            <person name="Tsai I.J."/>
        </authorList>
    </citation>
    <scope>NUCLEOTIDE SEQUENCE</scope>
    <source>
        <strain evidence="2">160909Yilan</strain>
    </source>
</reference>